<dbReference type="InterPro" id="IPR000352">
    <property type="entry name" value="Pep_chain_release_fac_I"/>
</dbReference>
<evidence type="ECO:0000313" key="7">
    <source>
        <dbReference type="Proteomes" id="UP001479436"/>
    </source>
</evidence>
<evidence type="ECO:0000256" key="4">
    <source>
        <dbReference type="SAM" id="Coils"/>
    </source>
</evidence>
<feature type="domain" description="Prokaryotic-type class I peptide chain release factors" evidence="5">
    <location>
        <begin position="277"/>
        <end position="293"/>
    </location>
</feature>
<dbReference type="Gene3D" id="3.30.160.20">
    <property type="match status" value="1"/>
</dbReference>
<gene>
    <name evidence="6" type="primary">MRF1</name>
    <name evidence="6" type="ORF">K7432_002611</name>
</gene>
<dbReference type="NCBIfam" id="TIGR00019">
    <property type="entry name" value="prfA"/>
    <property type="match status" value="1"/>
</dbReference>
<dbReference type="Pfam" id="PF03462">
    <property type="entry name" value="PCRF"/>
    <property type="match status" value="1"/>
</dbReference>
<dbReference type="PANTHER" id="PTHR43804">
    <property type="entry name" value="LD18447P"/>
    <property type="match status" value="1"/>
</dbReference>
<comment type="similarity">
    <text evidence="1">Belongs to the prokaryotic/mitochondrial release factor family.</text>
</comment>
<dbReference type="Gene3D" id="6.10.140.1950">
    <property type="match status" value="1"/>
</dbReference>
<accession>A0ABR2W7L1</accession>
<dbReference type="PANTHER" id="PTHR43804:SF7">
    <property type="entry name" value="LD18447P"/>
    <property type="match status" value="1"/>
</dbReference>
<name>A0ABR2W7L1_9FUNG</name>
<proteinExistence type="inferred from homology"/>
<keyword evidence="3" id="KW-0648">Protein biosynthesis</keyword>
<keyword evidence="7" id="KW-1185">Reference proteome</keyword>
<dbReference type="EMBL" id="JASJQH010006947">
    <property type="protein sequence ID" value="KAK9722506.1"/>
    <property type="molecule type" value="Genomic_DNA"/>
</dbReference>
<protein>
    <submittedName>
        <fullName evidence="6">Peptide chain release factor 1, mitochondrial</fullName>
    </submittedName>
</protein>
<dbReference type="HAMAP" id="MF_00093">
    <property type="entry name" value="Rel_fac_1"/>
    <property type="match status" value="1"/>
</dbReference>
<feature type="coiled-coil region" evidence="4">
    <location>
        <begin position="55"/>
        <end position="89"/>
    </location>
</feature>
<dbReference type="NCBIfam" id="NF001859">
    <property type="entry name" value="PRK00591.1"/>
    <property type="match status" value="1"/>
</dbReference>
<dbReference type="SUPFAM" id="SSF75620">
    <property type="entry name" value="Release factor"/>
    <property type="match status" value="1"/>
</dbReference>
<dbReference type="SMART" id="SM00937">
    <property type="entry name" value="PCRF"/>
    <property type="match status" value="1"/>
</dbReference>
<keyword evidence="4" id="KW-0175">Coiled coil</keyword>
<comment type="caution">
    <text evidence="6">The sequence shown here is derived from an EMBL/GenBank/DDBJ whole genome shotgun (WGS) entry which is preliminary data.</text>
</comment>
<dbReference type="Proteomes" id="UP001479436">
    <property type="component" value="Unassembled WGS sequence"/>
</dbReference>
<evidence type="ECO:0000313" key="6">
    <source>
        <dbReference type="EMBL" id="KAK9722506.1"/>
    </source>
</evidence>
<organism evidence="6 7">
    <name type="scientific">Basidiobolus ranarum</name>
    <dbReference type="NCBI Taxonomy" id="34480"/>
    <lineage>
        <taxon>Eukaryota</taxon>
        <taxon>Fungi</taxon>
        <taxon>Fungi incertae sedis</taxon>
        <taxon>Zoopagomycota</taxon>
        <taxon>Entomophthoromycotina</taxon>
        <taxon>Basidiobolomycetes</taxon>
        <taxon>Basidiobolales</taxon>
        <taxon>Basidiobolaceae</taxon>
        <taxon>Basidiobolus</taxon>
    </lineage>
</organism>
<dbReference type="Pfam" id="PF00472">
    <property type="entry name" value="RF-1"/>
    <property type="match status" value="1"/>
</dbReference>
<dbReference type="InterPro" id="IPR004373">
    <property type="entry name" value="RF-1"/>
</dbReference>
<sequence>MLLLKYCPILPRVYREAVINQLYQPLTSITRSFSLSRYQNAAATYQSSVISEKILQNLNVAEQRHSKLVKELSENMELSSEKMTEISKELSELGDVVLPFQEYKQAHNELKELEVMLNSEDPDLQEMAQEECESVLAIIKEKEGMVVSSLLPKDSADEGSAMLEIRAGTGGDEAALFANEVLKMYQRYAALQKWKVDVMSGGEDSNNRVKDVVVEIVGRGVFGKLRFESGVHRVQRVPATESQGRVHTSTITVAIMPQPTEVDVVIRESDLRIDLYRSSGAGGQHVNTTDSAVRITHIPTGIVVAMQDERSQHKNKARALKVLRARLYEQERMKLQTARRDSRNKQIGTGERSEKIRTYNFPQDRVTDHRINLTLFDMTNILNGENLNTIINSLRQHYNMEALMDFESKQD</sequence>
<evidence type="ECO:0000256" key="1">
    <source>
        <dbReference type="ARBA" id="ARBA00010835"/>
    </source>
</evidence>
<evidence type="ECO:0000256" key="2">
    <source>
        <dbReference type="ARBA" id="ARBA00022481"/>
    </source>
</evidence>
<dbReference type="InterPro" id="IPR005139">
    <property type="entry name" value="PCRF"/>
</dbReference>
<dbReference type="Gene3D" id="3.30.70.1660">
    <property type="match status" value="1"/>
</dbReference>
<reference evidence="6 7" key="1">
    <citation type="submission" date="2023-04" db="EMBL/GenBank/DDBJ databases">
        <title>Genome of Basidiobolus ranarum AG-B5.</title>
        <authorList>
            <person name="Stajich J.E."/>
            <person name="Carter-House D."/>
            <person name="Gryganskyi A."/>
        </authorList>
    </citation>
    <scope>NUCLEOTIDE SEQUENCE [LARGE SCALE GENOMIC DNA]</scope>
    <source>
        <strain evidence="6 7">AG-B5</strain>
    </source>
</reference>
<evidence type="ECO:0000259" key="5">
    <source>
        <dbReference type="PROSITE" id="PS00745"/>
    </source>
</evidence>
<dbReference type="InterPro" id="IPR050057">
    <property type="entry name" value="Prokaryotic/Mito_RF"/>
</dbReference>
<evidence type="ECO:0000256" key="3">
    <source>
        <dbReference type="ARBA" id="ARBA00022917"/>
    </source>
</evidence>
<keyword evidence="2" id="KW-0488">Methylation</keyword>
<dbReference type="InterPro" id="IPR045853">
    <property type="entry name" value="Pep_chain_release_fac_I_sf"/>
</dbReference>
<dbReference type="PROSITE" id="PS00745">
    <property type="entry name" value="RF_PROK_I"/>
    <property type="match status" value="1"/>
</dbReference>